<evidence type="ECO:0000256" key="5">
    <source>
        <dbReference type="ARBA" id="ARBA00023004"/>
    </source>
</evidence>
<evidence type="ECO:0000256" key="4">
    <source>
        <dbReference type="ARBA" id="ARBA00023002"/>
    </source>
</evidence>
<dbReference type="GO" id="GO:0004601">
    <property type="term" value="F:peroxidase activity"/>
    <property type="evidence" value="ECO:0007669"/>
    <property type="project" value="UniProtKB-KW"/>
</dbReference>
<gene>
    <name evidence="9" type="ORF">N7U68_03250</name>
</gene>
<sequence length="446" mass="47980">MKLWISIGVFSLQASIALAADLPSPAAHDDFPVPGATSVLLGRQLFFDPVLSGNQNISCATCHHPALGSGDAVSLSIGEGGIGLGVERIADPANMPLARIPRNAPALYNLGAREFTTLFHDGRVQVDDNARFNLAMPPGHELERHLPSPLAAQAILPITSHDEMAGQPGENPIADAVEEGHIRGQDGAWQMLATRVEAIPAYRKQFDWIIGEGEPIHITDIGRAIADYISFDFRTTDSKFDAFLRGDDASLTNAEIRGMSLFYGKGGCGDCHSGVFQTDHSFHAIGIPQFGPGKGHGPGYADHGRAAVTGDPQDAYKFRTPSLRNVSLTAPYGHNGAYANLEDMVRHHLDPLTMLAEYTLEYALFQDMQLSVSDTEVLEDFDEMLRLGMAVELEPLELHDDEVDAILAFLGALEDPIARTGRLGVPDAVPSGLPLDPLNLTDLPPS</sequence>
<keyword evidence="9" id="KW-0575">Peroxidase</keyword>
<name>A0ABY6DC14_9RHOB</name>
<dbReference type="InterPro" id="IPR004852">
    <property type="entry name" value="Di-haem_cyt_c_peroxidsae"/>
</dbReference>
<dbReference type="PROSITE" id="PS51007">
    <property type="entry name" value="CYTC"/>
    <property type="match status" value="1"/>
</dbReference>
<reference evidence="9" key="1">
    <citation type="submission" date="2022-10" db="EMBL/GenBank/DDBJ databases">
        <title>Roseovarius pelagicus sp. nov., isolated from Arctic seawater.</title>
        <authorList>
            <person name="Hong Y.W."/>
            <person name="Hwang C.Y."/>
        </authorList>
    </citation>
    <scope>NUCLEOTIDE SEQUENCE</scope>
    <source>
        <strain evidence="9">HL-MP18</strain>
    </source>
</reference>
<keyword evidence="2 6" id="KW-0349">Heme</keyword>
<dbReference type="RefSeq" id="WP_263048209.1">
    <property type="nucleotide sequence ID" value="NZ_CP106738.1"/>
</dbReference>
<keyword evidence="10" id="KW-1185">Reference proteome</keyword>
<protein>
    <submittedName>
        <fullName evidence="9">Cytochrome-c peroxidase</fullName>
    </submittedName>
</protein>
<evidence type="ECO:0000256" key="1">
    <source>
        <dbReference type="ARBA" id="ARBA00004196"/>
    </source>
</evidence>
<dbReference type="Pfam" id="PF03150">
    <property type="entry name" value="CCP_MauG"/>
    <property type="match status" value="1"/>
</dbReference>
<dbReference type="InterPro" id="IPR036909">
    <property type="entry name" value="Cyt_c-like_dom_sf"/>
</dbReference>
<proteinExistence type="predicted"/>
<organism evidence="9 10">
    <name type="scientific">Roseovarius pelagicus</name>
    <dbReference type="NCBI Taxonomy" id="2980108"/>
    <lineage>
        <taxon>Bacteria</taxon>
        <taxon>Pseudomonadati</taxon>
        <taxon>Pseudomonadota</taxon>
        <taxon>Alphaproteobacteria</taxon>
        <taxon>Rhodobacterales</taxon>
        <taxon>Roseobacteraceae</taxon>
        <taxon>Roseovarius</taxon>
    </lineage>
</organism>
<dbReference type="InterPro" id="IPR051395">
    <property type="entry name" value="Cytochrome_c_Peroxidase/MauG"/>
</dbReference>
<evidence type="ECO:0000313" key="10">
    <source>
        <dbReference type="Proteomes" id="UP001064087"/>
    </source>
</evidence>
<feature type="domain" description="Cytochrome c" evidence="8">
    <location>
        <begin position="253"/>
        <end position="414"/>
    </location>
</feature>
<dbReference type="PANTHER" id="PTHR30600">
    <property type="entry name" value="CYTOCHROME C PEROXIDASE-RELATED"/>
    <property type="match status" value="1"/>
</dbReference>
<evidence type="ECO:0000313" key="9">
    <source>
        <dbReference type="EMBL" id="UXX83702.1"/>
    </source>
</evidence>
<comment type="subcellular location">
    <subcellularLocation>
        <location evidence="1">Cell envelope</location>
    </subcellularLocation>
</comment>
<evidence type="ECO:0000256" key="7">
    <source>
        <dbReference type="SAM" id="SignalP"/>
    </source>
</evidence>
<dbReference type="Gene3D" id="1.10.760.10">
    <property type="entry name" value="Cytochrome c-like domain"/>
    <property type="match status" value="2"/>
</dbReference>
<dbReference type="SUPFAM" id="SSF46626">
    <property type="entry name" value="Cytochrome c"/>
    <property type="match status" value="2"/>
</dbReference>
<accession>A0ABY6DC14</accession>
<feature type="chain" id="PRO_5046800884" evidence="7">
    <location>
        <begin position="20"/>
        <end position="446"/>
    </location>
</feature>
<dbReference type="Proteomes" id="UP001064087">
    <property type="component" value="Chromosome"/>
</dbReference>
<evidence type="ECO:0000256" key="2">
    <source>
        <dbReference type="ARBA" id="ARBA00022617"/>
    </source>
</evidence>
<feature type="signal peptide" evidence="7">
    <location>
        <begin position="1"/>
        <end position="19"/>
    </location>
</feature>
<evidence type="ECO:0000256" key="6">
    <source>
        <dbReference type="PROSITE-ProRule" id="PRU00433"/>
    </source>
</evidence>
<evidence type="ECO:0000256" key="3">
    <source>
        <dbReference type="ARBA" id="ARBA00022723"/>
    </source>
</evidence>
<keyword evidence="3 6" id="KW-0479">Metal-binding</keyword>
<keyword evidence="7" id="KW-0732">Signal</keyword>
<dbReference type="EMBL" id="CP106738">
    <property type="protein sequence ID" value="UXX83702.1"/>
    <property type="molecule type" value="Genomic_DNA"/>
</dbReference>
<keyword evidence="4" id="KW-0560">Oxidoreductase</keyword>
<evidence type="ECO:0000259" key="8">
    <source>
        <dbReference type="PROSITE" id="PS51007"/>
    </source>
</evidence>
<keyword evidence="5 6" id="KW-0408">Iron</keyword>
<dbReference type="InterPro" id="IPR009056">
    <property type="entry name" value="Cyt_c-like_dom"/>
</dbReference>